<evidence type="ECO:0000259" key="1">
    <source>
        <dbReference type="Pfam" id="PF04101"/>
    </source>
</evidence>
<dbReference type="GO" id="GO:0016758">
    <property type="term" value="F:hexosyltransferase activity"/>
    <property type="evidence" value="ECO:0007669"/>
    <property type="project" value="InterPro"/>
</dbReference>
<dbReference type="SUPFAM" id="SSF53756">
    <property type="entry name" value="UDP-Glycosyltransferase/glycogen phosphorylase"/>
    <property type="match status" value="1"/>
</dbReference>
<dbReference type="Pfam" id="PF04101">
    <property type="entry name" value="Glyco_tran_28_C"/>
    <property type="match status" value="1"/>
</dbReference>
<dbReference type="AlphaFoldDB" id="A0A381ZAT0"/>
<evidence type="ECO:0000313" key="2">
    <source>
        <dbReference type="EMBL" id="SVA86376.1"/>
    </source>
</evidence>
<reference evidence="2" key="1">
    <citation type="submission" date="2018-05" db="EMBL/GenBank/DDBJ databases">
        <authorList>
            <person name="Lanie J.A."/>
            <person name="Ng W.-L."/>
            <person name="Kazmierczak K.M."/>
            <person name="Andrzejewski T.M."/>
            <person name="Davidsen T.M."/>
            <person name="Wayne K.J."/>
            <person name="Tettelin H."/>
            <person name="Glass J.I."/>
            <person name="Rusch D."/>
            <person name="Podicherti R."/>
            <person name="Tsui H.-C.T."/>
            <person name="Winkler M.E."/>
        </authorList>
    </citation>
    <scope>NUCLEOTIDE SEQUENCE</scope>
</reference>
<proteinExistence type="predicted"/>
<sequence length="266" mass="29401">VIGTGGYASALPLFMATIKKNSIPIVLQEQNSFPGITTRWFANKAIMICAAFKFYNGSLNHKVVLTGNPIRNNIISGKKSLACNEYKLDMHKKTVFVFGGSQGSAFLNKSIAQIIKNFDDRTIQILWQTGDNEYHEYKRYMDDSIRVVPFINDMASAYAISNLIVCRSGALTLSEVTICGKPSILIPFAAAAENHQLKNAKTLYEAGASFLIEEKDLDSNSLFKNINHLINNKTTLDEMSSASKKLGNPNATKKIVDCLMELMSDV</sequence>
<feature type="non-terminal residue" evidence="2">
    <location>
        <position position="1"/>
    </location>
</feature>
<dbReference type="CDD" id="cd03785">
    <property type="entry name" value="GT28_MurG"/>
    <property type="match status" value="1"/>
</dbReference>
<protein>
    <recommendedName>
        <fullName evidence="1">Glycosyl transferase family 28 C-terminal domain-containing protein</fullName>
    </recommendedName>
</protein>
<gene>
    <name evidence="2" type="ORF">METZ01_LOCUS139230</name>
</gene>
<feature type="domain" description="Glycosyl transferase family 28 C-terminal" evidence="1">
    <location>
        <begin position="94"/>
        <end position="253"/>
    </location>
</feature>
<organism evidence="2">
    <name type="scientific">marine metagenome</name>
    <dbReference type="NCBI Taxonomy" id="408172"/>
    <lineage>
        <taxon>unclassified sequences</taxon>
        <taxon>metagenomes</taxon>
        <taxon>ecological metagenomes</taxon>
    </lineage>
</organism>
<dbReference type="Gene3D" id="3.40.50.2000">
    <property type="entry name" value="Glycogen Phosphorylase B"/>
    <property type="match status" value="1"/>
</dbReference>
<dbReference type="PANTHER" id="PTHR21015">
    <property type="entry name" value="UDP-N-ACETYLGLUCOSAMINE--N-ACETYLMURAMYL-(PENTAPEPTIDE) PYROPHOSPHORYL-UNDECAPRENOL N-ACETYLGLUCOSAMINE TRANSFERASE 1"/>
    <property type="match status" value="1"/>
</dbReference>
<accession>A0A381ZAT0</accession>
<dbReference type="PANTHER" id="PTHR21015:SF22">
    <property type="entry name" value="GLYCOSYLTRANSFERASE"/>
    <property type="match status" value="1"/>
</dbReference>
<dbReference type="InterPro" id="IPR007235">
    <property type="entry name" value="Glyco_trans_28_C"/>
</dbReference>
<dbReference type="EMBL" id="UINC01020610">
    <property type="protein sequence ID" value="SVA86376.1"/>
    <property type="molecule type" value="Genomic_DNA"/>
</dbReference>
<name>A0A381ZAT0_9ZZZZ</name>